<name>A0A7X1WVQ4_9PSED</name>
<evidence type="ECO:0000313" key="4">
    <source>
        <dbReference type="Proteomes" id="UP000447574"/>
    </source>
</evidence>
<dbReference type="Pfam" id="PF00535">
    <property type="entry name" value="Glycos_transf_2"/>
    <property type="match status" value="1"/>
</dbReference>
<comment type="caution">
    <text evidence="3">The sequence shown here is derived from an EMBL/GenBank/DDBJ whole genome shotgun (WGS) entry which is preliminary data.</text>
</comment>
<keyword evidence="1" id="KW-0997">Cell inner membrane</keyword>
<keyword evidence="3" id="KW-0808">Transferase</keyword>
<dbReference type="GO" id="GO:0016740">
    <property type="term" value="F:transferase activity"/>
    <property type="evidence" value="ECO:0007669"/>
    <property type="project" value="UniProtKB-KW"/>
</dbReference>
<dbReference type="EMBL" id="WIWF01000055">
    <property type="protein sequence ID" value="MQT75614.1"/>
    <property type="molecule type" value="Genomic_DNA"/>
</dbReference>
<feature type="domain" description="Glycosyltransferase 2-like" evidence="2">
    <location>
        <begin position="17"/>
        <end position="147"/>
    </location>
</feature>
<keyword evidence="1" id="KW-1003">Cell membrane</keyword>
<dbReference type="InterPro" id="IPR029044">
    <property type="entry name" value="Nucleotide-diphossugar_trans"/>
</dbReference>
<dbReference type="SUPFAM" id="SSF53448">
    <property type="entry name" value="Nucleotide-diphospho-sugar transferases"/>
    <property type="match status" value="1"/>
</dbReference>
<evidence type="ECO:0000256" key="1">
    <source>
        <dbReference type="ARBA" id="ARBA00022519"/>
    </source>
</evidence>
<accession>A0A7X1WVQ4</accession>
<dbReference type="Gene3D" id="3.90.550.10">
    <property type="entry name" value="Spore Coat Polysaccharide Biosynthesis Protein SpsA, Chain A"/>
    <property type="match status" value="1"/>
</dbReference>
<dbReference type="AlphaFoldDB" id="A0A7X1WVQ4"/>
<keyword evidence="1" id="KW-0472">Membrane</keyword>
<dbReference type="CDD" id="cd00761">
    <property type="entry name" value="Glyco_tranf_GTA_type"/>
    <property type="match status" value="1"/>
</dbReference>
<dbReference type="Proteomes" id="UP000447574">
    <property type="component" value="Unassembled WGS sequence"/>
</dbReference>
<dbReference type="InterPro" id="IPR050834">
    <property type="entry name" value="Glycosyltransf_2"/>
</dbReference>
<sequence>MSQTIIRNESLASATVCVVIPFYNRSCFSERLLWSIRNQTLQPDTIYLVDNGSSLKEIASLHATIESIGWGNIEIILISTLKTGNANYARNLGFELATTKYVAFLDSDDWWEPNHLATSLDYLSSSKKGAIYSGAIIHKNGIYKNHSIDVNLLNDPFSIFVSRKGYIAQTSSYIINKEMCQGQKWDETLKRHQDYDFFLSIYYFGPGWAFSSTPTSNIDWEDGGAKSKPEFRSMVRFLKKWIQHISSGPLRTYLTNQILLCIRSRSKQKYLNYYLAIGLNKNFNPFIFKAFSCPLAIFALSKAYKYREYFHAKSKLLKNIRG</sequence>
<gene>
    <name evidence="3" type="ORF">GHO37_15035</name>
</gene>
<dbReference type="RefSeq" id="WP_153438503.1">
    <property type="nucleotide sequence ID" value="NZ_WIWF01000055.1"/>
</dbReference>
<evidence type="ECO:0000259" key="2">
    <source>
        <dbReference type="Pfam" id="PF00535"/>
    </source>
</evidence>
<protein>
    <submittedName>
        <fullName evidence="3">Glycosyltransferase</fullName>
    </submittedName>
</protein>
<dbReference type="PANTHER" id="PTHR43685:SF2">
    <property type="entry name" value="GLYCOSYLTRANSFERASE 2-LIKE DOMAIN-CONTAINING PROTEIN"/>
    <property type="match status" value="1"/>
</dbReference>
<dbReference type="PANTHER" id="PTHR43685">
    <property type="entry name" value="GLYCOSYLTRANSFERASE"/>
    <property type="match status" value="1"/>
</dbReference>
<proteinExistence type="predicted"/>
<reference evidence="3 4" key="1">
    <citation type="submission" date="2019-10" db="EMBL/GenBank/DDBJ databases">
        <title>Evaluation of single-gene subtyping targets for Pseudomonas.</title>
        <authorList>
            <person name="Reichler S.J."/>
            <person name="Orsi R.H."/>
            <person name="Wiedmann M."/>
            <person name="Martin N.H."/>
            <person name="Murphy S.I."/>
        </authorList>
    </citation>
    <scope>NUCLEOTIDE SEQUENCE [LARGE SCALE GENOMIC DNA]</scope>
    <source>
        <strain evidence="3 4">FSL R10-2932</strain>
    </source>
</reference>
<organism evidence="3 4">
    <name type="scientific">Pseudomonas helleri</name>
    <dbReference type="NCBI Taxonomy" id="1608996"/>
    <lineage>
        <taxon>Bacteria</taxon>
        <taxon>Pseudomonadati</taxon>
        <taxon>Pseudomonadota</taxon>
        <taxon>Gammaproteobacteria</taxon>
        <taxon>Pseudomonadales</taxon>
        <taxon>Pseudomonadaceae</taxon>
        <taxon>Pseudomonas</taxon>
    </lineage>
</organism>
<dbReference type="InterPro" id="IPR001173">
    <property type="entry name" value="Glyco_trans_2-like"/>
</dbReference>
<evidence type="ECO:0000313" key="3">
    <source>
        <dbReference type="EMBL" id="MQT75614.1"/>
    </source>
</evidence>